<proteinExistence type="predicted"/>
<dbReference type="EMBL" id="FWXS01000007">
    <property type="protein sequence ID" value="SMC76386.1"/>
    <property type="molecule type" value="Genomic_DNA"/>
</dbReference>
<protein>
    <recommendedName>
        <fullName evidence="2">histidine kinase</fullName>
        <ecNumber evidence="2">2.7.13.3</ecNumber>
    </recommendedName>
</protein>
<evidence type="ECO:0000256" key="1">
    <source>
        <dbReference type="ARBA" id="ARBA00000085"/>
    </source>
</evidence>
<dbReference type="Gene3D" id="1.25.40.10">
    <property type="entry name" value="Tetratricopeptide repeat domain"/>
    <property type="match status" value="1"/>
</dbReference>
<evidence type="ECO:0000313" key="8">
    <source>
        <dbReference type="EMBL" id="SMC76386.1"/>
    </source>
</evidence>
<dbReference type="PANTHER" id="PTHR24421:SF10">
    <property type="entry name" value="NITRATE_NITRITE SENSOR PROTEIN NARQ"/>
    <property type="match status" value="1"/>
</dbReference>
<dbReference type="SUPFAM" id="SSF48452">
    <property type="entry name" value="TPR-like"/>
    <property type="match status" value="1"/>
</dbReference>
<comment type="catalytic activity">
    <reaction evidence="1">
        <text>ATP + protein L-histidine = ADP + protein N-phospho-L-histidine.</text>
        <dbReference type="EC" id="2.7.13.3"/>
    </reaction>
</comment>
<keyword evidence="9" id="KW-1185">Reference proteome</keyword>
<evidence type="ECO:0000256" key="5">
    <source>
        <dbReference type="ARBA" id="ARBA00023012"/>
    </source>
</evidence>
<dbReference type="PROSITE" id="PS50109">
    <property type="entry name" value="HIS_KIN"/>
    <property type="match status" value="1"/>
</dbReference>
<dbReference type="CDD" id="cd16917">
    <property type="entry name" value="HATPase_UhpB-NarQ-NarX-like"/>
    <property type="match status" value="1"/>
</dbReference>
<gene>
    <name evidence="8" type="ORF">SAMN06296427_107137</name>
</gene>
<dbReference type="STRING" id="1434700.SAMN06296427_107137"/>
<evidence type="ECO:0000259" key="7">
    <source>
        <dbReference type="PROSITE" id="PS50109"/>
    </source>
</evidence>
<dbReference type="AlphaFoldDB" id="A0A1W2BUI6"/>
<dbReference type="Proteomes" id="UP000192393">
    <property type="component" value="Unassembled WGS sequence"/>
</dbReference>
<name>A0A1W2BUI6_9FLAO</name>
<evidence type="ECO:0000256" key="6">
    <source>
        <dbReference type="SAM" id="Phobius"/>
    </source>
</evidence>
<dbReference type="InterPro" id="IPR036890">
    <property type="entry name" value="HATPase_C_sf"/>
</dbReference>
<dbReference type="RefSeq" id="WP_084017815.1">
    <property type="nucleotide sequence ID" value="NZ_FWXS01000007.1"/>
</dbReference>
<evidence type="ECO:0000256" key="2">
    <source>
        <dbReference type="ARBA" id="ARBA00012438"/>
    </source>
</evidence>
<dbReference type="GO" id="GO:0000160">
    <property type="term" value="P:phosphorelay signal transduction system"/>
    <property type="evidence" value="ECO:0007669"/>
    <property type="project" value="UniProtKB-KW"/>
</dbReference>
<dbReference type="SMART" id="SM00028">
    <property type="entry name" value="TPR"/>
    <property type="match status" value="2"/>
</dbReference>
<keyword evidence="3" id="KW-0808">Transferase</keyword>
<keyword evidence="6" id="KW-0812">Transmembrane</keyword>
<dbReference type="GO" id="GO:0004673">
    <property type="term" value="F:protein histidine kinase activity"/>
    <property type="evidence" value="ECO:0007669"/>
    <property type="project" value="UniProtKB-EC"/>
</dbReference>
<dbReference type="Gene3D" id="3.30.565.10">
    <property type="entry name" value="Histidine kinase-like ATPase, C-terminal domain"/>
    <property type="match status" value="1"/>
</dbReference>
<dbReference type="EC" id="2.7.13.3" evidence="2"/>
<evidence type="ECO:0000256" key="3">
    <source>
        <dbReference type="ARBA" id="ARBA00022679"/>
    </source>
</evidence>
<dbReference type="InterPro" id="IPR003594">
    <property type="entry name" value="HATPase_dom"/>
</dbReference>
<dbReference type="PROSITE" id="PS51257">
    <property type="entry name" value="PROKAR_LIPOPROTEIN"/>
    <property type="match status" value="1"/>
</dbReference>
<dbReference type="SUPFAM" id="SSF55874">
    <property type="entry name" value="ATPase domain of HSP90 chaperone/DNA topoisomerase II/histidine kinase"/>
    <property type="match status" value="1"/>
</dbReference>
<evidence type="ECO:0000256" key="4">
    <source>
        <dbReference type="ARBA" id="ARBA00022777"/>
    </source>
</evidence>
<keyword evidence="6" id="KW-1133">Transmembrane helix</keyword>
<keyword evidence="4 8" id="KW-0418">Kinase</keyword>
<evidence type="ECO:0000313" key="9">
    <source>
        <dbReference type="Proteomes" id="UP000192393"/>
    </source>
</evidence>
<dbReference type="InterPro" id="IPR011990">
    <property type="entry name" value="TPR-like_helical_dom_sf"/>
</dbReference>
<dbReference type="Pfam" id="PF13424">
    <property type="entry name" value="TPR_12"/>
    <property type="match status" value="1"/>
</dbReference>
<dbReference type="PANTHER" id="PTHR24421">
    <property type="entry name" value="NITRATE/NITRITE SENSOR PROTEIN NARX-RELATED"/>
    <property type="match status" value="1"/>
</dbReference>
<sequence>MRLYNSISFIFISILLIFSCQENSPKSENKITPIESDYSYLTDYKWLSNIKNFEDENYQKKFKQHFEQSIEENKFEDAAAYLITYGEVLDFKFVHDSIYMQNSIEFYTKNKHNISKNAQSSLSYYIGTQYFRALDLVKSNIWLKKCVEIIPENNSQKKIQGFAHFSIGQNYSRMGKLELAEKHLVNALNIFEEVQDLTNQGTVYLLMHSLYTQNNAYNEAEKFLKKAISIFEKDKNDFLAFAAHVSYVHFYIEQGDTLTTIKQIDKLSEFAKTYKDITDYDKGLLNQFNAFKFIAKKDEDSASYYLQVAREIAERNVDPDLDMRNFFQEILFSKAFDKPLEDVEQAEAFYKELAKDKEHNRQFMEQIADVLFKFYQQKGEHYKANQYAIFLIEDANKQTEERAKGYLFELERKFETEQKEKTILLQEKKLTDKNKIILSMVIITIFIVLISILAFVWSKNKSIIKEKKITENYASQLLQKTEDERKRIASDLHDSVSNELVNLRHAIDNNNIQLKDKIDFILEEVRNVSRNISPILFDKIGLKSSVEQLTERIQNQHYFFISSEIDYKGELGNDKELQLYRIIQEAITNILKHADAIAGKVTVTEDSNFVNVEIKDNGKGFNVDKMIEKGNCFGLLNITERTKFLNGTVNFHSDNKGTIIKISIPK</sequence>
<dbReference type="InterPro" id="IPR005467">
    <property type="entry name" value="His_kinase_dom"/>
</dbReference>
<feature type="transmembrane region" description="Helical" evidence="6">
    <location>
        <begin position="436"/>
        <end position="458"/>
    </location>
</feature>
<accession>A0A1W2BUI6</accession>
<reference evidence="8 9" key="1">
    <citation type="submission" date="2017-04" db="EMBL/GenBank/DDBJ databases">
        <authorList>
            <person name="Afonso C.L."/>
            <person name="Miller P.J."/>
            <person name="Scott M.A."/>
            <person name="Spackman E."/>
            <person name="Goraichik I."/>
            <person name="Dimitrov K.M."/>
            <person name="Suarez D.L."/>
            <person name="Swayne D.E."/>
        </authorList>
    </citation>
    <scope>NUCLEOTIDE SEQUENCE [LARGE SCALE GENOMIC DNA]</scope>
    <source>
        <strain evidence="8 9">CGMCC 1.12708</strain>
    </source>
</reference>
<keyword evidence="6" id="KW-0472">Membrane</keyword>
<dbReference type="InterPro" id="IPR019734">
    <property type="entry name" value="TPR_rpt"/>
</dbReference>
<keyword evidence="5" id="KW-0902">Two-component regulatory system</keyword>
<organism evidence="8 9">
    <name type="scientific">Moheibacter sediminis</name>
    <dbReference type="NCBI Taxonomy" id="1434700"/>
    <lineage>
        <taxon>Bacteria</taxon>
        <taxon>Pseudomonadati</taxon>
        <taxon>Bacteroidota</taxon>
        <taxon>Flavobacteriia</taxon>
        <taxon>Flavobacteriales</taxon>
        <taxon>Weeksellaceae</taxon>
        <taxon>Moheibacter</taxon>
    </lineage>
</organism>
<dbReference type="InterPro" id="IPR050482">
    <property type="entry name" value="Sensor_HK_TwoCompSys"/>
</dbReference>
<feature type="domain" description="Histidine kinase" evidence="7">
    <location>
        <begin position="491"/>
        <end position="666"/>
    </location>
</feature>
<dbReference type="Pfam" id="PF02518">
    <property type="entry name" value="HATPase_c"/>
    <property type="match status" value="1"/>
</dbReference>